<accession>A0ABV9KJB3</accession>
<reference evidence="2" key="1">
    <citation type="journal article" date="2019" name="Int. J. Syst. Evol. Microbiol.">
        <title>The Global Catalogue of Microorganisms (GCM) 10K type strain sequencing project: providing services to taxonomists for standard genome sequencing and annotation.</title>
        <authorList>
            <consortium name="The Broad Institute Genomics Platform"/>
            <consortium name="The Broad Institute Genome Sequencing Center for Infectious Disease"/>
            <person name="Wu L."/>
            <person name="Ma J."/>
        </authorList>
    </citation>
    <scope>NUCLEOTIDE SEQUENCE [LARGE SCALE GENOMIC DNA]</scope>
    <source>
        <strain evidence="2">CGMCC 4.7283</strain>
    </source>
</reference>
<proteinExistence type="predicted"/>
<evidence type="ECO:0000313" key="1">
    <source>
        <dbReference type="EMBL" id="MFC4670044.1"/>
    </source>
</evidence>
<dbReference type="EMBL" id="JBHSGI010000024">
    <property type="protein sequence ID" value="MFC4670044.1"/>
    <property type="molecule type" value="Genomic_DNA"/>
</dbReference>
<gene>
    <name evidence="1" type="ORF">ACFO5X_15890</name>
</gene>
<organism evidence="1 2">
    <name type="scientific">Seohaeicola nanhaiensis</name>
    <dbReference type="NCBI Taxonomy" id="1387282"/>
    <lineage>
        <taxon>Bacteria</taxon>
        <taxon>Pseudomonadati</taxon>
        <taxon>Pseudomonadota</taxon>
        <taxon>Alphaproteobacteria</taxon>
        <taxon>Rhodobacterales</taxon>
        <taxon>Roseobacteraceae</taxon>
        <taxon>Seohaeicola</taxon>
    </lineage>
</organism>
<protein>
    <recommendedName>
        <fullName evidence="3">Glycosyl transferase</fullName>
    </recommendedName>
</protein>
<keyword evidence="2" id="KW-1185">Reference proteome</keyword>
<sequence length="334" mass="37349">MSNNPGARQSFNVMIVGQAGRLQYECLLFAASLRKFAPDFPGRLFVAVPQPGANWGYDPSIRNLDLLAALDALGAEILPFQNRVFGGSYPHGNKIEALLAMPKGEPFVFFDSDTLITGDLGGVPFDFARPSASGRVEGTWPVPTLYGPGIAQIWRSLYDLFGLDFDSSLDLSQPANHWRRYLYFNAGWFYGPCPRVFGAAFLDYAQTIRDTPPVELTGQSFAPWLDQITLPLVIHALGGARDVLPRGLLDGAISCHYRHFPLLYARESDYVVAALEEVAAPNKIKKILKNYEAIKRTVYQRKGHRVRAMFDRDNLPTQEKAIRNRIKEAGLWIR</sequence>
<dbReference type="Proteomes" id="UP001595973">
    <property type="component" value="Unassembled WGS sequence"/>
</dbReference>
<evidence type="ECO:0008006" key="3">
    <source>
        <dbReference type="Google" id="ProtNLM"/>
    </source>
</evidence>
<dbReference type="RefSeq" id="WP_380719530.1">
    <property type="nucleotide sequence ID" value="NZ_JBHSGI010000024.1"/>
</dbReference>
<comment type="caution">
    <text evidence="1">The sequence shown here is derived from an EMBL/GenBank/DDBJ whole genome shotgun (WGS) entry which is preliminary data.</text>
</comment>
<evidence type="ECO:0000313" key="2">
    <source>
        <dbReference type="Proteomes" id="UP001595973"/>
    </source>
</evidence>
<name>A0ABV9KJB3_9RHOB</name>